<organism evidence="1">
    <name type="scientific">uncultured Chloroflexia bacterium</name>
    <dbReference type="NCBI Taxonomy" id="1672391"/>
    <lineage>
        <taxon>Bacteria</taxon>
        <taxon>Bacillati</taxon>
        <taxon>Chloroflexota</taxon>
        <taxon>Chloroflexia</taxon>
        <taxon>environmental samples</taxon>
    </lineage>
</organism>
<name>A0A6J4IDJ3_9CHLR</name>
<accession>A0A6J4IDJ3</accession>
<dbReference type="EMBL" id="CADCTR010000535">
    <property type="protein sequence ID" value="CAA9247273.1"/>
    <property type="molecule type" value="Genomic_DNA"/>
</dbReference>
<feature type="non-terminal residue" evidence="1">
    <location>
        <position position="40"/>
    </location>
</feature>
<evidence type="ECO:0000313" key="1">
    <source>
        <dbReference type="EMBL" id="CAA9247273.1"/>
    </source>
</evidence>
<protein>
    <submittedName>
        <fullName evidence="1">Uncharacterized protein</fullName>
    </submittedName>
</protein>
<sequence length="40" mass="4570">CIKTTRQHCTGSSGRYHMMLRRSCSCNDVRTSVKPYCTTT</sequence>
<gene>
    <name evidence="1" type="ORF">AVDCRST_MAG93-1583</name>
</gene>
<dbReference type="AlphaFoldDB" id="A0A6J4IDJ3"/>
<proteinExistence type="predicted"/>
<feature type="non-terminal residue" evidence="1">
    <location>
        <position position="1"/>
    </location>
</feature>
<reference evidence="1" key="1">
    <citation type="submission" date="2020-02" db="EMBL/GenBank/DDBJ databases">
        <authorList>
            <person name="Meier V. D."/>
        </authorList>
    </citation>
    <scope>NUCLEOTIDE SEQUENCE</scope>
    <source>
        <strain evidence="1">AVDCRST_MAG93</strain>
    </source>
</reference>